<evidence type="ECO:0000313" key="3">
    <source>
        <dbReference type="EMBL" id="RVW17927.1"/>
    </source>
</evidence>
<evidence type="ECO:0000313" key="5">
    <source>
        <dbReference type="EMBL" id="RVW71097.1"/>
    </source>
</evidence>
<dbReference type="InterPro" id="IPR027443">
    <property type="entry name" value="IPNS-like_sf"/>
</dbReference>
<dbReference type="Pfam" id="PF22936">
    <property type="entry name" value="Pol_BBD"/>
    <property type="match status" value="1"/>
</dbReference>
<evidence type="ECO:0000313" key="6">
    <source>
        <dbReference type="Proteomes" id="UP000288805"/>
    </source>
</evidence>
<dbReference type="InterPro" id="IPR054722">
    <property type="entry name" value="PolX-like_BBD"/>
</dbReference>
<evidence type="ECO:0000259" key="2">
    <source>
        <dbReference type="Pfam" id="PF22936"/>
    </source>
</evidence>
<evidence type="ECO:0000313" key="4">
    <source>
        <dbReference type="EMBL" id="RVW19831.1"/>
    </source>
</evidence>
<gene>
    <name evidence="3" type="primary">POLX_1492</name>
    <name evidence="4" type="synonym">POLX_1549</name>
    <name evidence="5" type="synonym">POLX_2420</name>
    <name evidence="5" type="ORF">CK203_061216</name>
    <name evidence="4" type="ORF">CK203_114014</name>
    <name evidence="3" type="ORF">CK203_116989</name>
</gene>
<dbReference type="InterPro" id="IPR012337">
    <property type="entry name" value="RNaseH-like_sf"/>
</dbReference>
<dbReference type="EMBL" id="QGNW01002430">
    <property type="protein sequence ID" value="RVW19831.1"/>
    <property type="molecule type" value="Genomic_DNA"/>
</dbReference>
<reference evidence="3 6" key="1">
    <citation type="journal article" date="2018" name="PLoS Genet.">
        <title>Population sequencing reveals clonal diversity and ancestral inbreeding in the grapevine cultivar Chardonnay.</title>
        <authorList>
            <person name="Roach M.J."/>
            <person name="Johnson D.L."/>
            <person name="Bohlmann J."/>
            <person name="van Vuuren H.J."/>
            <person name="Jones S.J."/>
            <person name="Pretorius I.S."/>
            <person name="Schmidt S.A."/>
            <person name="Borneman A.R."/>
        </authorList>
    </citation>
    <scope>NUCLEOTIDE SEQUENCE [LARGE SCALE GENOMIC DNA]</scope>
    <source>
        <strain evidence="6">cv. Chardonnay</strain>
        <strain evidence="3">I10V1</strain>
        <tissue evidence="3">Leaf</tissue>
    </source>
</reference>
<dbReference type="Gene3D" id="2.60.120.330">
    <property type="entry name" value="B-lactam Antibiotic, Isopenicillin N Synthase, Chain"/>
    <property type="match status" value="1"/>
</dbReference>
<dbReference type="Gene3D" id="3.30.420.10">
    <property type="entry name" value="Ribonuclease H-like superfamily/Ribonuclease H"/>
    <property type="match status" value="1"/>
</dbReference>
<dbReference type="EMBL" id="QGNW01000446">
    <property type="protein sequence ID" value="RVW71097.1"/>
    <property type="molecule type" value="Genomic_DNA"/>
</dbReference>
<evidence type="ECO:0000256" key="1">
    <source>
        <dbReference type="SAM" id="MobiDB-lite"/>
    </source>
</evidence>
<dbReference type="AlphaFoldDB" id="A0A438C3U9"/>
<comment type="caution">
    <text evidence="3">The sequence shown here is derived from an EMBL/GenBank/DDBJ whole genome shotgun (WGS) entry which is preliminary data.</text>
</comment>
<protein>
    <submittedName>
        <fullName evidence="3">Retrovirus-related Pol polyprotein from transposon TNT 1-94</fullName>
    </submittedName>
</protein>
<feature type="domain" description="Retrovirus-related Pol polyprotein from transposon TNT 1-94-like beta-barrel" evidence="2">
    <location>
        <begin position="97"/>
        <end position="177"/>
    </location>
</feature>
<sequence length="370" mass="41729">MLTCNTQEGMDFEYDRKSELKAFDDLKTGVKGLVDAGMAKIPRMFIHPPHNLHEKSVSTNAQLSIPIIDLEGVNSDAILCAKIVDKVRNAYEHEVEWIVDTTTSYHATPHLVLFSYYRVGNFDIVKMGNFNHSKIVGMGDVCFETNMGCRLTLKDVRHVSNLRLNLMSGLTLDKQGYESHFGKGKWKLIEGSLVVAKGEAYCTLYKTQVGKQHRVSFNNRSKKLEKLELEYSNVCGRMFMATLEEIETSLPLLMMLSGRAFETYCTKYGMRHEKIISGTPQHNGVAKRMNHTIIERDPTNKKSMRSRDVVFQEGQTLGDLAKTNQSKGTNDDFVELVPIPPSLEQPSNEEEEIDELLKDDKASNIPIGAS</sequence>
<accession>A0A438C3U9</accession>
<organism evidence="3 6">
    <name type="scientific">Vitis vinifera</name>
    <name type="common">Grape</name>
    <dbReference type="NCBI Taxonomy" id="29760"/>
    <lineage>
        <taxon>Eukaryota</taxon>
        <taxon>Viridiplantae</taxon>
        <taxon>Streptophyta</taxon>
        <taxon>Embryophyta</taxon>
        <taxon>Tracheophyta</taxon>
        <taxon>Spermatophyta</taxon>
        <taxon>Magnoliopsida</taxon>
        <taxon>eudicotyledons</taxon>
        <taxon>Gunneridae</taxon>
        <taxon>Pentapetalae</taxon>
        <taxon>rosids</taxon>
        <taxon>Vitales</taxon>
        <taxon>Vitaceae</taxon>
        <taxon>Viteae</taxon>
        <taxon>Vitis</taxon>
    </lineage>
</organism>
<dbReference type="SUPFAM" id="SSF51197">
    <property type="entry name" value="Clavaminate synthase-like"/>
    <property type="match status" value="1"/>
</dbReference>
<dbReference type="PANTHER" id="PTHR47592">
    <property type="entry name" value="PBF68 PROTEIN"/>
    <property type="match status" value="1"/>
</dbReference>
<dbReference type="InterPro" id="IPR036397">
    <property type="entry name" value="RNaseH_sf"/>
</dbReference>
<feature type="region of interest" description="Disordered" evidence="1">
    <location>
        <begin position="321"/>
        <end position="370"/>
    </location>
</feature>
<proteinExistence type="predicted"/>
<dbReference type="EMBL" id="QGNW01002569">
    <property type="protein sequence ID" value="RVW17927.1"/>
    <property type="molecule type" value="Genomic_DNA"/>
</dbReference>
<dbReference type="Proteomes" id="UP000288805">
    <property type="component" value="Unassembled WGS sequence"/>
</dbReference>
<dbReference type="PANTHER" id="PTHR47592:SF31">
    <property type="entry name" value="ZINC FINGER, CCHC-TYPE-RELATED"/>
    <property type="match status" value="1"/>
</dbReference>
<name>A0A438C3U9_VITVI</name>
<dbReference type="SUPFAM" id="SSF53098">
    <property type="entry name" value="Ribonuclease H-like"/>
    <property type="match status" value="1"/>
</dbReference>
<dbReference type="GO" id="GO:0003676">
    <property type="term" value="F:nucleic acid binding"/>
    <property type="evidence" value="ECO:0007669"/>
    <property type="project" value="InterPro"/>
</dbReference>